<reference evidence="2 3" key="1">
    <citation type="submission" date="2019-05" db="EMBL/GenBank/DDBJ databases">
        <authorList>
            <person name="Baumgardner C.A."/>
            <person name="Folse N.B."/>
            <person name="Neri L.M."/>
            <person name="Renaud V.D."/>
            <person name="Wallen J.R."/>
            <person name="Bintz B.J."/>
            <person name="Gainey M.D."/>
            <person name="Garlena R.A."/>
            <person name="Russell D.A."/>
            <person name="Pope W.H."/>
            <person name="Jacobs-Sera D."/>
            <person name="Hatfull G.F."/>
        </authorList>
    </citation>
    <scope>NUCLEOTIDE SEQUENCE [LARGE SCALE GENOMIC DNA]</scope>
</reference>
<feature type="domain" description="DUF6378" evidence="1">
    <location>
        <begin position="66"/>
        <end position="134"/>
    </location>
</feature>
<evidence type="ECO:0000259" key="1">
    <source>
        <dbReference type="Pfam" id="PF19905"/>
    </source>
</evidence>
<dbReference type="Proteomes" id="UP000318861">
    <property type="component" value="Segment"/>
</dbReference>
<accession>A0A4Y6ENS2</accession>
<dbReference type="GeneID" id="55618031"/>
<protein>
    <recommendedName>
        <fullName evidence="1">DUF6378 domain-containing protein</fullName>
    </recommendedName>
</protein>
<dbReference type="Pfam" id="PF19905">
    <property type="entry name" value="DUF6378"/>
    <property type="match status" value="1"/>
</dbReference>
<organism evidence="2 3">
    <name type="scientific">Microbacterium phage TinyTimothy</name>
    <dbReference type="NCBI Taxonomy" id="2583039"/>
    <lineage>
        <taxon>Viruses</taxon>
        <taxon>Duplodnaviria</taxon>
        <taxon>Heunggongvirae</taxon>
        <taxon>Uroviricota</taxon>
        <taxon>Caudoviricetes</taxon>
        <taxon>Eekayvirinae</taxon>
        <taxon>Tinytimothyvirus</taxon>
        <taxon>Tinytimothyvirus tinytimothy</taxon>
    </lineage>
</organism>
<dbReference type="RefSeq" id="YP_009847634.1">
    <property type="nucleotide sequence ID" value="NC_048777.1"/>
</dbReference>
<evidence type="ECO:0000313" key="3">
    <source>
        <dbReference type="Proteomes" id="UP000318861"/>
    </source>
</evidence>
<dbReference type="InterPro" id="IPR045958">
    <property type="entry name" value="DUF6378"/>
</dbReference>
<gene>
    <name evidence="2" type="primary">6</name>
    <name evidence="2" type="ORF">SEA_TINYTIMOTHY_6</name>
</gene>
<evidence type="ECO:0000313" key="2">
    <source>
        <dbReference type="EMBL" id="QDF16959.1"/>
    </source>
</evidence>
<dbReference type="KEGG" id="vg:55618031"/>
<name>A0A4Y6ENS2_9CAUD</name>
<proteinExistence type="predicted"/>
<sequence>MSTPTNTIERHCFKKEVHDSHVWHDRFYCKGQGLDEDGRVRTLGDESPAEAEAVETTPAPGILDGRAAYGDRVTNMREQAAMFNAYLGTPPRAIEPHDVPILYVLTKIHRLGKMPDYADNYNDIDGYMQIAREVIGDDMIGATTAKEYAEIKRRGKQGSKTSAIAALLQEHGVNVTEVVIEGKPRHPYENVERDAERDAMNSYTIMGSDGRDHSA</sequence>
<dbReference type="EMBL" id="MK878904">
    <property type="protein sequence ID" value="QDF16959.1"/>
    <property type="molecule type" value="Genomic_DNA"/>
</dbReference>
<keyword evidence="3" id="KW-1185">Reference proteome</keyword>